<proteinExistence type="predicted"/>
<evidence type="ECO:0000256" key="6">
    <source>
        <dbReference type="PROSITE-ProRule" id="PRU00409"/>
    </source>
</evidence>
<dbReference type="InterPro" id="IPR013221">
    <property type="entry name" value="Mur_ligase_cen"/>
</dbReference>
<dbReference type="AlphaFoldDB" id="A0A833H5K3"/>
<dbReference type="InterPro" id="IPR044019">
    <property type="entry name" value="Cyanophycin_syn_N"/>
</dbReference>
<dbReference type="GO" id="GO:0071161">
    <property type="term" value="F:cyanophycin synthetase activity (L-arginine-adding)"/>
    <property type="evidence" value="ECO:0007669"/>
    <property type="project" value="UniProtKB-EC"/>
</dbReference>
<dbReference type="InterPro" id="IPR036565">
    <property type="entry name" value="Mur-like_cat_sf"/>
</dbReference>
<dbReference type="SUPFAM" id="SSF53623">
    <property type="entry name" value="MurD-like peptide ligases, catalytic domain"/>
    <property type="match status" value="1"/>
</dbReference>
<evidence type="ECO:0000313" key="9">
    <source>
        <dbReference type="Proteomes" id="UP000460298"/>
    </source>
</evidence>
<evidence type="ECO:0000256" key="3">
    <source>
        <dbReference type="ARBA" id="ARBA00022741"/>
    </source>
</evidence>
<dbReference type="InterPro" id="IPR011761">
    <property type="entry name" value="ATP-grasp"/>
</dbReference>
<dbReference type="Pfam" id="PF18921">
    <property type="entry name" value="Cyanophycin_syn"/>
    <property type="match status" value="1"/>
</dbReference>
<gene>
    <name evidence="8" type="primary">cphA</name>
    <name evidence="8" type="ORF">F9K24_01955</name>
</gene>
<dbReference type="Pfam" id="PF08245">
    <property type="entry name" value="Mur_ligase_M"/>
    <property type="match status" value="1"/>
</dbReference>
<dbReference type="GO" id="GO:0005524">
    <property type="term" value="F:ATP binding"/>
    <property type="evidence" value="ECO:0007669"/>
    <property type="project" value="UniProtKB-UniRule"/>
</dbReference>
<dbReference type="SUPFAM" id="SSF56059">
    <property type="entry name" value="Glutathione synthetase ATP-binding domain-like"/>
    <property type="match status" value="1"/>
</dbReference>
<keyword evidence="5" id="KW-0131">Cell cycle</keyword>
<keyword evidence="4 6" id="KW-0067">ATP-binding</keyword>
<evidence type="ECO:0000313" key="8">
    <source>
        <dbReference type="EMBL" id="KAB2935517.1"/>
    </source>
</evidence>
<dbReference type="NCBIfam" id="NF010623">
    <property type="entry name" value="PRK14016.1"/>
    <property type="match status" value="1"/>
</dbReference>
<feature type="domain" description="ATP-grasp" evidence="7">
    <location>
        <begin position="229"/>
        <end position="480"/>
    </location>
</feature>
<dbReference type="GO" id="GO:0071160">
    <property type="term" value="F:cyanophycin synthetase activity (L-aspartate-adding)"/>
    <property type="evidence" value="ECO:0007669"/>
    <property type="project" value="UniProtKB-EC"/>
</dbReference>
<name>A0A833H5K3_9LEPT</name>
<dbReference type="PANTHER" id="PTHR23135">
    <property type="entry name" value="MUR LIGASE FAMILY MEMBER"/>
    <property type="match status" value="1"/>
</dbReference>
<dbReference type="GO" id="GO:0046872">
    <property type="term" value="F:metal ion binding"/>
    <property type="evidence" value="ECO:0007669"/>
    <property type="project" value="InterPro"/>
</dbReference>
<keyword evidence="3 6" id="KW-0547">Nucleotide-binding</keyword>
<evidence type="ECO:0000256" key="4">
    <source>
        <dbReference type="ARBA" id="ARBA00022840"/>
    </source>
</evidence>
<accession>A0A833H5K3</accession>
<dbReference type="Gene3D" id="3.30.470.20">
    <property type="entry name" value="ATP-grasp fold, B domain"/>
    <property type="match status" value="2"/>
</dbReference>
<dbReference type="EC" id="6.3.2.29" evidence="8"/>
<dbReference type="InterPro" id="IPR011810">
    <property type="entry name" value="Cya_phycin_syn"/>
</dbReference>
<dbReference type="Gene3D" id="3.40.1190.10">
    <property type="entry name" value="Mur-like, catalytic domain"/>
    <property type="match status" value="1"/>
</dbReference>
<evidence type="ECO:0000256" key="1">
    <source>
        <dbReference type="ARBA" id="ARBA00022598"/>
    </source>
</evidence>
<evidence type="ECO:0000256" key="5">
    <source>
        <dbReference type="ARBA" id="ARBA00023306"/>
    </source>
</evidence>
<evidence type="ECO:0000256" key="2">
    <source>
        <dbReference type="ARBA" id="ARBA00022618"/>
    </source>
</evidence>
<organism evidence="8 9">
    <name type="scientific">Leptonema illini</name>
    <dbReference type="NCBI Taxonomy" id="183"/>
    <lineage>
        <taxon>Bacteria</taxon>
        <taxon>Pseudomonadati</taxon>
        <taxon>Spirochaetota</taxon>
        <taxon>Spirochaetia</taxon>
        <taxon>Leptospirales</taxon>
        <taxon>Leptospiraceae</taxon>
        <taxon>Leptonema</taxon>
    </lineage>
</organism>
<evidence type="ECO:0000259" key="7">
    <source>
        <dbReference type="PROSITE" id="PS50975"/>
    </source>
</evidence>
<dbReference type="InterPro" id="IPR005479">
    <property type="entry name" value="CPAse_ATP-bd"/>
</dbReference>
<dbReference type="Proteomes" id="UP000460298">
    <property type="component" value="Unassembled WGS sequence"/>
</dbReference>
<keyword evidence="1 8" id="KW-0436">Ligase</keyword>
<dbReference type="EMBL" id="WBUI01000001">
    <property type="protein sequence ID" value="KAB2935517.1"/>
    <property type="molecule type" value="Genomic_DNA"/>
</dbReference>
<dbReference type="Pfam" id="PF02786">
    <property type="entry name" value="CPSase_L_D2"/>
    <property type="match status" value="1"/>
</dbReference>
<reference evidence="8 9" key="1">
    <citation type="submission" date="2019-10" db="EMBL/GenBank/DDBJ databases">
        <title>Extracellular Electron Transfer in a Candidatus Methanoperedens spp. Enrichment Culture.</title>
        <authorList>
            <person name="Berger S."/>
            <person name="Rangel Shaw D."/>
            <person name="Berben T."/>
            <person name="In 'T Zandt M."/>
            <person name="Frank J."/>
            <person name="Reimann J."/>
            <person name="Jetten M.S.M."/>
            <person name="Welte C.U."/>
        </authorList>
    </citation>
    <scope>NUCLEOTIDE SEQUENCE [LARGE SCALE GENOMIC DNA]</scope>
    <source>
        <strain evidence="8">SB12</strain>
    </source>
</reference>
<dbReference type="PANTHER" id="PTHR23135:SF18">
    <property type="entry name" value="CYANOPHYCIN SYNTHETASE"/>
    <property type="match status" value="1"/>
</dbReference>
<keyword evidence="2" id="KW-0132">Cell division</keyword>
<dbReference type="NCBIfam" id="TIGR02068">
    <property type="entry name" value="cya_phycin_syn"/>
    <property type="match status" value="1"/>
</dbReference>
<dbReference type="GO" id="GO:0051301">
    <property type="term" value="P:cell division"/>
    <property type="evidence" value="ECO:0007669"/>
    <property type="project" value="UniProtKB-KW"/>
</dbReference>
<dbReference type="PROSITE" id="PS50975">
    <property type="entry name" value="ATP_GRASP"/>
    <property type="match status" value="1"/>
</dbReference>
<dbReference type="EC" id="6.3.2.30" evidence="8"/>
<protein>
    <submittedName>
        <fullName evidence="8">Cyanophycin synthetase</fullName>
        <ecNumber evidence="8">6.3.2.29</ecNumber>
        <ecNumber evidence="8">6.3.2.30</ecNumber>
    </submittedName>
</protein>
<sequence>MKWDIEFLEIRHLNGPNMWTYRPVLEAIVDIHDLEDYPSNTIPGFVDRLVAWMPTLIEHRCSYDEHGGFVRRLREGTWPAHILEHVTLELQNLAGMPGGFGRARDGVRRGVYRVVVRAWQEDVTREALHSARDLILSAMQSPDEPEYTPYDVAAAIERLRDLANREFLGPSTASIVEAAEDRQIPAIRLSEGNLVQLGYGKASRRIWTAETDLTGAIAETISRDKELTKSLLGSCGLPVPEGYPVDGAAQAWSQAQSLGLPVVIKPNDSNRGRGVFIGLSTEDEVKRAYEIAVSKGRGSGVLVERLIPGLEHRLLVVGNRMVAATRGETISVIADGTSTVVELIEAQLNSDPRRGDTEDYPLSRIEVNSALRMELSRQGLHEDSIPAAGRSVLIQRNGNHAIDVTDQVHPQTAQMATLAARIIGLDIAGIDVVAEDIARPLAGQRGAIVEVNAGPGLLMHLKPAQGQPRPVGRAIVDHLFPADTTGRIPIIGITGTSATTETAMLVAHLLSLSGRMVGMSCAHGVSYDRRFLKKTNPSHWKSARQVLLHRAVEAAVIESDMRTIAAEGLAYDRCHIGVMTSFSGSKPLTDLGIPDEQEQIFRVLRTQIDVVLSGGYSILNADDEKAVEMSSLSDGEVIFFSTQPDNPAIKDHLFQGGTAVLLRDNEIVIHAKGESRSVSGYDMALFEGAGAFASVESVLAAVAVAHAMQLSDELIVAGLQTFTQRPAPVEI</sequence>
<comment type="caution">
    <text evidence="8">The sequence shown here is derived from an EMBL/GenBank/DDBJ whole genome shotgun (WGS) entry which is preliminary data.</text>
</comment>